<dbReference type="GO" id="GO:0016757">
    <property type="term" value="F:glycosyltransferase activity"/>
    <property type="evidence" value="ECO:0007669"/>
    <property type="project" value="UniProtKB-KW"/>
</dbReference>
<accession>A0ABT4LZR8</accession>
<dbReference type="InterPro" id="IPR028098">
    <property type="entry name" value="Glyco_trans_4-like_N"/>
</dbReference>
<dbReference type="Proteomes" id="UP001068379">
    <property type="component" value="Unassembled WGS sequence"/>
</dbReference>
<reference evidence="2" key="1">
    <citation type="submission" date="2022-12" db="EMBL/GenBank/DDBJ databases">
        <title>Bacterial isolates from different developmental stages of Nematostella vectensis.</title>
        <authorList>
            <person name="Fraune S."/>
        </authorList>
    </citation>
    <scope>NUCLEOTIDE SEQUENCE</scope>
    <source>
        <strain evidence="2">G21619-S1</strain>
    </source>
</reference>
<sequence>MSKPILFVTTTLGTGGAEQMLLKILQRLDRRQFAPMVVSLLDGGTVGRRIEELGVPVVCLRMDRWHRIVAAPFVLAQLIRRHRFVLIQGWMYHGNVVAWAGRWLAGSKTPLSFGIRQSFYGLARERFNTRWVMRMNAWLSGRMQGCLFNSRFSLKTHGDFGFRGHNMRVIPNGFDLDAYMPRPERGAALRAELELGGAPVVGMVARFHPMKGHHDFLQAAAIVRRTLPQVKFLLVGTGVTGRNRQLAAWIEELDLNNAVLLMGERTDIADLNNVFDIACLASRAEAFPNVMGEAMACGIPCVSTDVGDCADIVGVAGRIVPPGDPASLAAAVLELLNLDRQGRQDLGRAARCSVVARFDMQGVVRQYERYFHSLVGCSDSDQG</sequence>
<keyword evidence="2" id="KW-0328">Glycosyltransferase</keyword>
<dbReference type="Pfam" id="PF13692">
    <property type="entry name" value="Glyco_trans_1_4"/>
    <property type="match status" value="1"/>
</dbReference>
<dbReference type="EMBL" id="JAPWHE010000001">
    <property type="protein sequence ID" value="MCZ4328555.1"/>
    <property type="molecule type" value="Genomic_DNA"/>
</dbReference>
<evidence type="ECO:0000313" key="3">
    <source>
        <dbReference type="Proteomes" id="UP001068379"/>
    </source>
</evidence>
<dbReference type="PANTHER" id="PTHR12526">
    <property type="entry name" value="GLYCOSYLTRANSFERASE"/>
    <property type="match status" value="1"/>
</dbReference>
<dbReference type="PANTHER" id="PTHR12526:SF630">
    <property type="entry name" value="GLYCOSYLTRANSFERASE"/>
    <property type="match status" value="1"/>
</dbReference>
<name>A0ABT4LZR8_9BURK</name>
<dbReference type="Pfam" id="PF13439">
    <property type="entry name" value="Glyco_transf_4"/>
    <property type="match status" value="1"/>
</dbReference>
<gene>
    <name evidence="2" type="ORF">O4H32_01125</name>
</gene>
<organism evidence="2 3">
    <name type="scientific">Castellaniella denitrificans</name>
    <dbReference type="NCBI Taxonomy" id="56119"/>
    <lineage>
        <taxon>Bacteria</taxon>
        <taxon>Pseudomonadati</taxon>
        <taxon>Pseudomonadota</taxon>
        <taxon>Betaproteobacteria</taxon>
        <taxon>Burkholderiales</taxon>
        <taxon>Alcaligenaceae</taxon>
        <taxon>Castellaniella</taxon>
    </lineage>
</organism>
<feature type="domain" description="Glycosyltransferase subfamily 4-like N-terminal" evidence="1">
    <location>
        <begin position="15"/>
        <end position="177"/>
    </location>
</feature>
<dbReference type="SUPFAM" id="SSF53756">
    <property type="entry name" value="UDP-Glycosyltransferase/glycogen phosphorylase"/>
    <property type="match status" value="1"/>
</dbReference>
<keyword evidence="3" id="KW-1185">Reference proteome</keyword>
<comment type="caution">
    <text evidence="2">The sequence shown here is derived from an EMBL/GenBank/DDBJ whole genome shotgun (WGS) entry which is preliminary data.</text>
</comment>
<evidence type="ECO:0000259" key="1">
    <source>
        <dbReference type="Pfam" id="PF13439"/>
    </source>
</evidence>
<dbReference type="Gene3D" id="3.40.50.2000">
    <property type="entry name" value="Glycogen Phosphorylase B"/>
    <property type="match status" value="2"/>
</dbReference>
<evidence type="ECO:0000313" key="2">
    <source>
        <dbReference type="EMBL" id="MCZ4328555.1"/>
    </source>
</evidence>
<keyword evidence="2" id="KW-0808">Transferase</keyword>
<dbReference type="EC" id="2.4.-.-" evidence="2"/>
<protein>
    <submittedName>
        <fullName evidence="2">Glycosyltransferase</fullName>
        <ecNumber evidence="2">2.4.-.-</ecNumber>
    </submittedName>
</protein>
<proteinExistence type="predicted"/>